<proteinExistence type="predicted"/>
<dbReference type="Pfam" id="PF00294">
    <property type="entry name" value="PfkB"/>
    <property type="match status" value="1"/>
</dbReference>
<sequence>MGSLDLKKIFDGMQDMHVVVVGDVMLDNYWWGDVERISPEAPVPVVTLKRRESRLGGAANVALNCQALGAKVTLASIVGDDNEGKMLEALANDAGIDTRLIMHSSQRLTTTKTRVISRNQQMMRLDEEVSEDLYTEEEHPFIDLVLRFLQREKPQVLIFEDYNKGLLKENVIKRITDHCREIGIVTAVDPKKKNFLAYKNVSIFKPNLKEVREGLHLSIAQVNSEELVAAHEKLKSILHHDITFITLSEKGVFYNNETESKIIPAHLRNIADVSGAGDTVIATASLVYALTKDAHLMTAISNIAGGLVCEQVGVVPIDKDLLLAETERLLTLSEALK</sequence>
<evidence type="ECO:0000259" key="3">
    <source>
        <dbReference type="Pfam" id="PF00294"/>
    </source>
</evidence>
<dbReference type="GO" id="GO:0005829">
    <property type="term" value="C:cytosol"/>
    <property type="evidence" value="ECO:0007669"/>
    <property type="project" value="TreeGrafter"/>
</dbReference>
<dbReference type="GO" id="GO:0016773">
    <property type="term" value="F:phosphotransferase activity, alcohol group as acceptor"/>
    <property type="evidence" value="ECO:0007669"/>
    <property type="project" value="InterPro"/>
</dbReference>
<dbReference type="GO" id="GO:0033785">
    <property type="term" value="F:heptose 7-phosphate kinase activity"/>
    <property type="evidence" value="ECO:0007669"/>
    <property type="project" value="TreeGrafter"/>
</dbReference>
<name>A0A2W2AIK7_9BACT</name>
<dbReference type="InterPro" id="IPR029056">
    <property type="entry name" value="Ribokinase-like"/>
</dbReference>
<comment type="caution">
    <text evidence="4">The sequence shown here is derived from an EMBL/GenBank/DDBJ whole genome shotgun (WGS) entry which is preliminary data.</text>
</comment>
<dbReference type="AlphaFoldDB" id="A0A2W2AIK7"/>
<evidence type="ECO:0000256" key="1">
    <source>
        <dbReference type="ARBA" id="ARBA00022679"/>
    </source>
</evidence>
<dbReference type="PROSITE" id="PS00583">
    <property type="entry name" value="PFKB_KINASES_1"/>
    <property type="match status" value="1"/>
</dbReference>
<dbReference type="OrthoDB" id="9802794at2"/>
<dbReference type="SUPFAM" id="SSF53613">
    <property type="entry name" value="Ribokinase-like"/>
    <property type="match status" value="1"/>
</dbReference>
<dbReference type="RefSeq" id="WP_110998485.1">
    <property type="nucleotide sequence ID" value="NZ_QKTW01000013.1"/>
</dbReference>
<dbReference type="Gene3D" id="3.40.1190.20">
    <property type="match status" value="1"/>
</dbReference>
<evidence type="ECO:0000256" key="2">
    <source>
        <dbReference type="ARBA" id="ARBA00022777"/>
    </source>
</evidence>
<dbReference type="InterPro" id="IPR011611">
    <property type="entry name" value="PfkB_dom"/>
</dbReference>
<gene>
    <name evidence="4" type="ORF">DN068_08510</name>
</gene>
<evidence type="ECO:0000313" key="4">
    <source>
        <dbReference type="EMBL" id="PZF73422.1"/>
    </source>
</evidence>
<dbReference type="GO" id="GO:0033786">
    <property type="term" value="F:heptose-1-phosphate adenylyltransferase activity"/>
    <property type="evidence" value="ECO:0007669"/>
    <property type="project" value="TreeGrafter"/>
</dbReference>
<keyword evidence="1" id="KW-0808">Transferase</keyword>
<protein>
    <submittedName>
        <fullName evidence="4">Carbohydrate kinase</fullName>
    </submittedName>
</protein>
<keyword evidence="5" id="KW-1185">Reference proteome</keyword>
<reference evidence="4 5" key="1">
    <citation type="submission" date="2018-06" db="EMBL/GenBank/DDBJ databases">
        <title>Mucibacter soli gen. nov., sp. nov., a new member of the family Chitinophagaceae producing mucin.</title>
        <authorList>
            <person name="Kim M.-K."/>
            <person name="Park S."/>
            <person name="Kim T.-S."/>
            <person name="Joung Y."/>
            <person name="Han J.-H."/>
            <person name="Kim S.B."/>
        </authorList>
    </citation>
    <scope>NUCLEOTIDE SEQUENCE [LARGE SCALE GENOMIC DNA]</scope>
    <source>
        <strain evidence="4 5">R1-15</strain>
    </source>
</reference>
<accession>A0A2W2AIK7</accession>
<dbReference type="InterPro" id="IPR011913">
    <property type="entry name" value="RfaE_dom_I"/>
</dbReference>
<evidence type="ECO:0000313" key="5">
    <source>
        <dbReference type="Proteomes" id="UP000248745"/>
    </source>
</evidence>
<dbReference type="InterPro" id="IPR002173">
    <property type="entry name" value="Carboh/pur_kinase_PfkB_CS"/>
</dbReference>
<dbReference type="PANTHER" id="PTHR46969:SF1">
    <property type="entry name" value="BIFUNCTIONAL PROTEIN HLDE"/>
    <property type="match status" value="1"/>
</dbReference>
<keyword evidence="2 4" id="KW-0418">Kinase</keyword>
<dbReference type="PANTHER" id="PTHR46969">
    <property type="entry name" value="BIFUNCTIONAL PROTEIN HLDE"/>
    <property type="match status" value="1"/>
</dbReference>
<organism evidence="4 5">
    <name type="scientific">Taibaiella soli</name>
    <dbReference type="NCBI Taxonomy" id="1649169"/>
    <lineage>
        <taxon>Bacteria</taxon>
        <taxon>Pseudomonadati</taxon>
        <taxon>Bacteroidota</taxon>
        <taxon>Chitinophagia</taxon>
        <taxon>Chitinophagales</taxon>
        <taxon>Chitinophagaceae</taxon>
        <taxon>Taibaiella</taxon>
    </lineage>
</organism>
<dbReference type="EMBL" id="QKTW01000013">
    <property type="protein sequence ID" value="PZF73422.1"/>
    <property type="molecule type" value="Genomic_DNA"/>
</dbReference>
<dbReference type="Proteomes" id="UP000248745">
    <property type="component" value="Unassembled WGS sequence"/>
</dbReference>
<dbReference type="CDD" id="cd01172">
    <property type="entry name" value="RfaE_like"/>
    <property type="match status" value="1"/>
</dbReference>
<feature type="domain" description="Carbohydrate kinase PfkB" evidence="3">
    <location>
        <begin position="17"/>
        <end position="314"/>
    </location>
</feature>